<dbReference type="InterPro" id="IPR055481">
    <property type="entry name" value="DUF7053"/>
</dbReference>
<feature type="domain" description="DUF7053" evidence="2">
    <location>
        <begin position="2"/>
        <end position="171"/>
    </location>
</feature>
<evidence type="ECO:0000256" key="1">
    <source>
        <dbReference type="SAM" id="MobiDB-lite"/>
    </source>
</evidence>
<dbReference type="EMBL" id="MU005573">
    <property type="protein sequence ID" value="KAF2688595.1"/>
    <property type="molecule type" value="Genomic_DNA"/>
</dbReference>
<reference evidence="3" key="1">
    <citation type="journal article" date="2020" name="Stud. Mycol.">
        <title>101 Dothideomycetes genomes: a test case for predicting lifestyles and emergence of pathogens.</title>
        <authorList>
            <person name="Haridas S."/>
            <person name="Albert R."/>
            <person name="Binder M."/>
            <person name="Bloem J."/>
            <person name="Labutti K."/>
            <person name="Salamov A."/>
            <person name="Andreopoulos B."/>
            <person name="Baker S."/>
            <person name="Barry K."/>
            <person name="Bills G."/>
            <person name="Bluhm B."/>
            <person name="Cannon C."/>
            <person name="Castanera R."/>
            <person name="Culley D."/>
            <person name="Daum C."/>
            <person name="Ezra D."/>
            <person name="Gonzalez J."/>
            <person name="Henrissat B."/>
            <person name="Kuo A."/>
            <person name="Liang C."/>
            <person name="Lipzen A."/>
            <person name="Lutzoni F."/>
            <person name="Magnuson J."/>
            <person name="Mondo S."/>
            <person name="Nolan M."/>
            <person name="Ohm R."/>
            <person name="Pangilinan J."/>
            <person name="Park H.-J."/>
            <person name="Ramirez L."/>
            <person name="Alfaro M."/>
            <person name="Sun H."/>
            <person name="Tritt A."/>
            <person name="Yoshinaga Y."/>
            <person name="Zwiers L.-H."/>
            <person name="Turgeon B."/>
            <person name="Goodwin S."/>
            <person name="Spatafora J."/>
            <person name="Crous P."/>
            <person name="Grigoriev I."/>
        </authorList>
    </citation>
    <scope>NUCLEOTIDE SEQUENCE</scope>
    <source>
        <strain evidence="3">CBS 122367</strain>
    </source>
</reference>
<sequence length="295" mass="32742">MSKTSVFTSITPLPAGITRQSVLETYHNHTEMIELNPLVVERFRCKPPSYAPAEEFYSTWYTIKDKVSYLPGGLATGSVSYHACFHDLPEGLQTHVYAPLGLDIRAKWSVGGSLPGEPKAPVELGIGAPREGLYIREDVRMKCNIMMMGFVKKTFKESHAKLVDRLVEKAHILESEAANARLKMLKEVAPGERMGHGSIFIAPPPGYTPMEHPQQGHENEYFSAALQDRHSGYSDQQHQQQQRHSNNSSLTSPQPHRLAHQSISSTTTELPGTQVYPGKSPALGRQMKFPAELPG</sequence>
<accession>A0A6G1JEJ4</accession>
<evidence type="ECO:0000259" key="2">
    <source>
        <dbReference type="Pfam" id="PF23155"/>
    </source>
</evidence>
<feature type="compositionally biased region" description="Polar residues" evidence="1">
    <location>
        <begin position="243"/>
        <end position="254"/>
    </location>
</feature>
<dbReference type="AlphaFoldDB" id="A0A6G1JEJ4"/>
<feature type="compositionally biased region" description="Polar residues" evidence="1">
    <location>
        <begin position="261"/>
        <end position="271"/>
    </location>
</feature>
<organism evidence="3 4">
    <name type="scientific">Lentithecium fluviatile CBS 122367</name>
    <dbReference type="NCBI Taxonomy" id="1168545"/>
    <lineage>
        <taxon>Eukaryota</taxon>
        <taxon>Fungi</taxon>
        <taxon>Dikarya</taxon>
        <taxon>Ascomycota</taxon>
        <taxon>Pezizomycotina</taxon>
        <taxon>Dothideomycetes</taxon>
        <taxon>Pleosporomycetidae</taxon>
        <taxon>Pleosporales</taxon>
        <taxon>Massarineae</taxon>
        <taxon>Lentitheciaceae</taxon>
        <taxon>Lentithecium</taxon>
    </lineage>
</organism>
<feature type="region of interest" description="Disordered" evidence="1">
    <location>
        <begin position="229"/>
        <end position="295"/>
    </location>
</feature>
<gene>
    <name evidence="3" type="ORF">K458DRAFT_475320</name>
</gene>
<dbReference type="Pfam" id="PF23155">
    <property type="entry name" value="DUF7053"/>
    <property type="match status" value="1"/>
</dbReference>
<name>A0A6G1JEJ4_9PLEO</name>
<dbReference type="OrthoDB" id="3246050at2759"/>
<dbReference type="PANTHER" id="PTHR38117">
    <property type="entry name" value="NACHT AND WD40 DOMAIN PROTEIN"/>
    <property type="match status" value="1"/>
</dbReference>
<dbReference type="Proteomes" id="UP000799291">
    <property type="component" value="Unassembled WGS sequence"/>
</dbReference>
<keyword evidence="4" id="KW-1185">Reference proteome</keyword>
<evidence type="ECO:0000313" key="4">
    <source>
        <dbReference type="Proteomes" id="UP000799291"/>
    </source>
</evidence>
<dbReference type="PANTHER" id="PTHR38117:SF2">
    <property type="entry name" value="NACHT AND WD40 DOMAIN PROTEIN"/>
    <property type="match status" value="1"/>
</dbReference>
<evidence type="ECO:0000313" key="3">
    <source>
        <dbReference type="EMBL" id="KAF2688595.1"/>
    </source>
</evidence>
<protein>
    <recommendedName>
        <fullName evidence="2">DUF7053 domain-containing protein</fullName>
    </recommendedName>
</protein>
<proteinExistence type="predicted"/>